<accession>A0A8T0E485</accession>
<evidence type="ECO:0000256" key="1">
    <source>
        <dbReference type="SAM" id="MobiDB-lite"/>
    </source>
</evidence>
<dbReference type="Proteomes" id="UP000807504">
    <property type="component" value="Unassembled WGS sequence"/>
</dbReference>
<keyword evidence="3" id="KW-1185">Reference proteome</keyword>
<reference evidence="2" key="1">
    <citation type="journal article" date="2020" name="bioRxiv">
        <title>Chromosome-level reference genome of the European wasp spider Argiope bruennichi: a resource for studies on range expansion and evolutionary adaptation.</title>
        <authorList>
            <person name="Sheffer M.M."/>
            <person name="Hoppe A."/>
            <person name="Krehenwinkel H."/>
            <person name="Uhl G."/>
            <person name="Kuss A.W."/>
            <person name="Jensen L."/>
            <person name="Jensen C."/>
            <person name="Gillespie R.G."/>
            <person name="Hoff K.J."/>
            <person name="Prost S."/>
        </authorList>
    </citation>
    <scope>NUCLEOTIDE SEQUENCE</scope>
</reference>
<feature type="region of interest" description="Disordered" evidence="1">
    <location>
        <begin position="1"/>
        <end position="67"/>
    </location>
</feature>
<proteinExistence type="predicted"/>
<gene>
    <name evidence="2" type="ORF">HNY73_022978</name>
</gene>
<organism evidence="2 3">
    <name type="scientific">Argiope bruennichi</name>
    <name type="common">Wasp spider</name>
    <name type="synonym">Aranea bruennichi</name>
    <dbReference type="NCBI Taxonomy" id="94029"/>
    <lineage>
        <taxon>Eukaryota</taxon>
        <taxon>Metazoa</taxon>
        <taxon>Ecdysozoa</taxon>
        <taxon>Arthropoda</taxon>
        <taxon>Chelicerata</taxon>
        <taxon>Arachnida</taxon>
        <taxon>Araneae</taxon>
        <taxon>Araneomorphae</taxon>
        <taxon>Entelegynae</taxon>
        <taxon>Araneoidea</taxon>
        <taxon>Araneidae</taxon>
        <taxon>Argiope</taxon>
    </lineage>
</organism>
<name>A0A8T0E485_ARGBR</name>
<protein>
    <submittedName>
        <fullName evidence="2">Uncharacterized protein</fullName>
    </submittedName>
</protein>
<feature type="compositionally biased region" description="Polar residues" evidence="1">
    <location>
        <begin position="42"/>
        <end position="51"/>
    </location>
</feature>
<dbReference type="EMBL" id="JABXBU010002231">
    <property type="protein sequence ID" value="KAF8764955.1"/>
    <property type="molecule type" value="Genomic_DNA"/>
</dbReference>
<feature type="compositionally biased region" description="Polar residues" evidence="1">
    <location>
        <begin position="1"/>
        <end position="12"/>
    </location>
</feature>
<sequence>MKPRYQSGNQMAQDGIRSIQAQKDSRPSPPSGRNYGTARVWINSSVSSTAVRNDRSGIRARPALTLP</sequence>
<comment type="caution">
    <text evidence="2">The sequence shown here is derived from an EMBL/GenBank/DDBJ whole genome shotgun (WGS) entry which is preliminary data.</text>
</comment>
<evidence type="ECO:0000313" key="3">
    <source>
        <dbReference type="Proteomes" id="UP000807504"/>
    </source>
</evidence>
<evidence type="ECO:0000313" key="2">
    <source>
        <dbReference type="EMBL" id="KAF8764955.1"/>
    </source>
</evidence>
<reference evidence="2" key="2">
    <citation type="submission" date="2020-06" db="EMBL/GenBank/DDBJ databases">
        <authorList>
            <person name="Sheffer M."/>
        </authorList>
    </citation>
    <scope>NUCLEOTIDE SEQUENCE</scope>
</reference>
<dbReference type="AlphaFoldDB" id="A0A8T0E485"/>